<evidence type="ECO:0000313" key="2">
    <source>
        <dbReference type="Proteomes" id="UP001165064"/>
    </source>
</evidence>
<gene>
    <name evidence="1" type="ORF">Amon02_000577100</name>
</gene>
<dbReference type="EMBL" id="BSXS01004342">
    <property type="protein sequence ID" value="GME82828.1"/>
    <property type="molecule type" value="Genomic_DNA"/>
</dbReference>
<evidence type="ECO:0000313" key="1">
    <source>
        <dbReference type="EMBL" id="GME82828.1"/>
    </source>
</evidence>
<sequence>MSTYSQFATSRHMDGRLTPANDLARSITGLLKSPPPQSHDKPTTTSNGKSVEHALAEGHSRAIIEALFGKKDHREPSSTTTKSSNSSADIPSPPLSPYTKNATLQESTQKYPSLFSSEENNSKADSQSLTSTATRQSISSSESSQLQTKSTTSTTTKADESNNVKNEKKRPFPIEDMKDSSLFLDPFSDLKNPGYKKRQLNFLSQYQLISTKPSNTVSYARTRLHAHSTRSAMNSTFSTVAKPRYYGSDTDSSSSHNHNSHTPSSMERPRTRRVVKETSVPLESDDNNASAVVSRPSTPRKRKPVKRVDPLAYNFAPMS</sequence>
<name>A0ACB5T7G6_AMBMO</name>
<protein>
    <submittedName>
        <fullName evidence="1">Unnamed protein product</fullName>
    </submittedName>
</protein>
<proteinExistence type="predicted"/>
<accession>A0ACB5T7G6</accession>
<reference evidence="1" key="1">
    <citation type="submission" date="2023-04" db="EMBL/GenBank/DDBJ databases">
        <title>Ambrosiozyma monospora NBRC 10751.</title>
        <authorList>
            <person name="Ichikawa N."/>
            <person name="Sato H."/>
            <person name="Tonouchi N."/>
        </authorList>
    </citation>
    <scope>NUCLEOTIDE SEQUENCE</scope>
    <source>
        <strain evidence="1">NBRC 10751</strain>
    </source>
</reference>
<dbReference type="Proteomes" id="UP001165064">
    <property type="component" value="Unassembled WGS sequence"/>
</dbReference>
<organism evidence="1 2">
    <name type="scientific">Ambrosiozyma monospora</name>
    <name type="common">Yeast</name>
    <name type="synonym">Endomycopsis monosporus</name>
    <dbReference type="NCBI Taxonomy" id="43982"/>
    <lineage>
        <taxon>Eukaryota</taxon>
        <taxon>Fungi</taxon>
        <taxon>Dikarya</taxon>
        <taxon>Ascomycota</taxon>
        <taxon>Saccharomycotina</taxon>
        <taxon>Pichiomycetes</taxon>
        <taxon>Pichiales</taxon>
        <taxon>Pichiaceae</taxon>
        <taxon>Ambrosiozyma</taxon>
    </lineage>
</organism>
<keyword evidence="2" id="KW-1185">Reference proteome</keyword>
<comment type="caution">
    <text evidence="1">The sequence shown here is derived from an EMBL/GenBank/DDBJ whole genome shotgun (WGS) entry which is preliminary data.</text>
</comment>